<reference evidence="3 4" key="1">
    <citation type="submission" date="2020-08" db="EMBL/GenBank/DDBJ databases">
        <title>Genomic Encyclopedia of Type Strains, Phase IV (KMG-IV): sequencing the most valuable type-strain genomes for metagenomic binning, comparative biology and taxonomic classification.</title>
        <authorList>
            <person name="Goeker M."/>
        </authorList>
    </citation>
    <scope>NUCLEOTIDE SEQUENCE [LARGE SCALE GENOMIC DNA]</scope>
    <source>
        <strain evidence="3 4">DSM 26723</strain>
    </source>
</reference>
<dbReference type="Proteomes" id="UP000588068">
    <property type="component" value="Unassembled WGS sequence"/>
</dbReference>
<feature type="transmembrane region" description="Helical" evidence="1">
    <location>
        <begin position="35"/>
        <end position="56"/>
    </location>
</feature>
<name>A0A841HVL1_9GAMM</name>
<evidence type="ECO:0000256" key="1">
    <source>
        <dbReference type="SAM" id="Phobius"/>
    </source>
</evidence>
<protein>
    <submittedName>
        <fullName evidence="3">Putative membrane protein</fullName>
    </submittedName>
</protein>
<feature type="transmembrane region" description="Helical" evidence="1">
    <location>
        <begin position="250"/>
        <end position="268"/>
    </location>
</feature>
<feature type="transmembrane region" description="Helical" evidence="1">
    <location>
        <begin position="169"/>
        <end position="191"/>
    </location>
</feature>
<keyword evidence="4" id="KW-1185">Reference proteome</keyword>
<feature type="transmembrane region" description="Helical" evidence="1">
    <location>
        <begin position="76"/>
        <end position="97"/>
    </location>
</feature>
<dbReference type="PANTHER" id="PTHR40407">
    <property type="entry name" value="MEMBRANE PROTEIN-LIKE PROTEIN"/>
    <property type="match status" value="1"/>
</dbReference>
<keyword evidence="1" id="KW-0472">Membrane</keyword>
<feature type="transmembrane region" description="Helical" evidence="1">
    <location>
        <begin position="376"/>
        <end position="398"/>
    </location>
</feature>
<keyword evidence="1" id="KW-0812">Transmembrane</keyword>
<evidence type="ECO:0000313" key="4">
    <source>
        <dbReference type="Proteomes" id="UP000588068"/>
    </source>
</evidence>
<feature type="transmembrane region" description="Helical" evidence="1">
    <location>
        <begin position="143"/>
        <end position="162"/>
    </location>
</feature>
<organism evidence="3 4">
    <name type="scientific">Povalibacter uvarum</name>
    <dbReference type="NCBI Taxonomy" id="732238"/>
    <lineage>
        <taxon>Bacteria</taxon>
        <taxon>Pseudomonadati</taxon>
        <taxon>Pseudomonadota</taxon>
        <taxon>Gammaproteobacteria</taxon>
        <taxon>Steroidobacterales</taxon>
        <taxon>Steroidobacteraceae</taxon>
        <taxon>Povalibacter</taxon>
    </lineage>
</organism>
<dbReference type="InterPro" id="IPR012429">
    <property type="entry name" value="HGSNAT_cat"/>
</dbReference>
<sequence>MSSVHATVAGSPVSTTATISAPADRRAYRMSSLDMLRGLVMVVMALDHVRDFVMTAAVQDPTADPASSPLLFATRWITHFCAPTFVFLAGTSAGLMSRRKSPAELASFLLTRGLWLIVLEVLVVSPAWSFAPMGIPELGGQTYIGLQVIWVIGASMVILAGAQFLGRHACLLIGVMILMGHNLLDGVWPAASTTGSTGPLWAVLHARQLHEVGFLSVFFSYPLLPWTGVMLAGYGAAGLFELPEKQRNTLLVRIGAGVIIAFVLIRALNVYGDPHPWQSDASGTAASVMSFLATTKYPPSLLYVLMTLGPAALACAFIDRLQGPIRTALVTFGRAPLAFYLAHLYLIHSAAILLGIAQGFPAQQFLTHYRYFPTGFGVGLLGVYLVWIAVVAALYPLCRWIADLKARRQDWWLSYV</sequence>
<dbReference type="EMBL" id="JACHHZ010000007">
    <property type="protein sequence ID" value="MBB6096230.1"/>
    <property type="molecule type" value="Genomic_DNA"/>
</dbReference>
<feature type="transmembrane region" description="Helical" evidence="1">
    <location>
        <begin position="109"/>
        <end position="131"/>
    </location>
</feature>
<feature type="transmembrane region" description="Helical" evidence="1">
    <location>
        <begin position="300"/>
        <end position="318"/>
    </location>
</feature>
<keyword evidence="1" id="KW-1133">Transmembrane helix</keyword>
<feature type="transmembrane region" description="Helical" evidence="1">
    <location>
        <begin position="338"/>
        <end position="356"/>
    </location>
</feature>
<evidence type="ECO:0000313" key="3">
    <source>
        <dbReference type="EMBL" id="MBB6096230.1"/>
    </source>
</evidence>
<gene>
    <name evidence="3" type="ORF">HNQ60_005152</name>
</gene>
<dbReference type="Pfam" id="PF07786">
    <property type="entry name" value="HGSNAT_cat"/>
    <property type="match status" value="1"/>
</dbReference>
<proteinExistence type="predicted"/>
<feature type="domain" description="Heparan-alpha-glucosaminide N-acetyltransferase catalytic" evidence="2">
    <location>
        <begin position="29"/>
        <end position="247"/>
    </location>
</feature>
<dbReference type="AlphaFoldDB" id="A0A841HVL1"/>
<dbReference type="RefSeq" id="WP_184335623.1">
    <property type="nucleotide sequence ID" value="NZ_JACHHZ010000007.1"/>
</dbReference>
<feature type="transmembrane region" description="Helical" evidence="1">
    <location>
        <begin position="223"/>
        <end position="243"/>
    </location>
</feature>
<dbReference type="PANTHER" id="PTHR40407:SF1">
    <property type="entry name" value="HEPARAN-ALPHA-GLUCOSAMINIDE N-ACETYLTRANSFERASE CATALYTIC DOMAIN-CONTAINING PROTEIN"/>
    <property type="match status" value="1"/>
</dbReference>
<evidence type="ECO:0000259" key="2">
    <source>
        <dbReference type="Pfam" id="PF07786"/>
    </source>
</evidence>
<accession>A0A841HVL1</accession>
<comment type="caution">
    <text evidence="3">The sequence shown here is derived from an EMBL/GenBank/DDBJ whole genome shotgun (WGS) entry which is preliminary data.</text>
</comment>